<evidence type="ECO:0000256" key="15">
    <source>
        <dbReference type="RuleBase" id="RU365038"/>
    </source>
</evidence>
<evidence type="ECO:0000256" key="9">
    <source>
        <dbReference type="ARBA" id="ARBA00022833"/>
    </source>
</evidence>
<evidence type="ECO:0000256" key="4">
    <source>
        <dbReference type="ARBA" id="ARBA00005555"/>
    </source>
</evidence>
<dbReference type="GO" id="GO:0008270">
    <property type="term" value="F:zinc ion binding"/>
    <property type="evidence" value="ECO:0007669"/>
    <property type="project" value="UniProtKB-KW"/>
</dbReference>
<keyword evidence="9 15" id="KW-0862">Zinc</keyword>
<comment type="subcellular location">
    <subcellularLocation>
        <location evidence="2 15">Nucleus</location>
    </subcellularLocation>
</comment>
<dbReference type="GO" id="GO:0016567">
    <property type="term" value="P:protein ubiquitination"/>
    <property type="evidence" value="ECO:0007669"/>
    <property type="project" value="UniProtKB-UniRule"/>
</dbReference>
<dbReference type="InterPro" id="IPR001841">
    <property type="entry name" value="Znf_RING"/>
</dbReference>
<proteinExistence type="inferred from homology"/>
<dbReference type="InterPro" id="IPR017907">
    <property type="entry name" value="Znf_RING_CS"/>
</dbReference>
<evidence type="ECO:0000256" key="11">
    <source>
        <dbReference type="ARBA" id="ARBA00023054"/>
    </source>
</evidence>
<dbReference type="Pfam" id="PF26095">
    <property type="entry name" value="CC_Bre1"/>
    <property type="match status" value="1"/>
</dbReference>
<dbReference type="AlphaFoldDB" id="A0A8H4HJH6"/>
<dbReference type="InterPro" id="IPR013956">
    <property type="entry name" value="E3_ubiquit_lig_Bre1"/>
</dbReference>
<keyword evidence="20" id="KW-1185">Reference proteome</keyword>
<keyword evidence="7 14" id="KW-0863">Zinc-finger</keyword>
<evidence type="ECO:0000256" key="14">
    <source>
        <dbReference type="PROSITE-ProRule" id="PRU00175"/>
    </source>
</evidence>
<evidence type="ECO:0000256" key="5">
    <source>
        <dbReference type="ARBA" id="ARBA00022679"/>
    </source>
</evidence>
<dbReference type="PROSITE" id="PS00518">
    <property type="entry name" value="ZF_RING_1"/>
    <property type="match status" value="1"/>
</dbReference>
<feature type="compositionally biased region" description="Basic and acidic residues" evidence="17">
    <location>
        <begin position="93"/>
        <end position="104"/>
    </location>
</feature>
<dbReference type="PANTHER" id="PTHR23163">
    <property type="entry name" value="RING FINGER PROTEIN-RELATED"/>
    <property type="match status" value="1"/>
</dbReference>
<sequence>MQKSRLDARSSSELWGEVGSVTWEALGDAKPPRPKILLASQVLLITTTCTPTPFNVTQNLSSSTRAGTAAPLMPATEATPVACSESGIVKMEDRKRPATHDHNDSAPPLKKQATSINGGSKPHPDADMPWKDDLERFQKDAIWRQMQEYKREKMSLETKLKEMSKATAYHNDHLRVIDAWFNQLIDEVKTLMGASDEDKDRPSFRSSLLFENMEEFEKHLKARSDDIRAIITRLQSFSTNAPQGVTDLQSQLAKKLAEEKGTIAELEKALTEKQQLEESLEAASLRYMVAEKKLDRARSLTVAKLEKQYLLGAQRPGGDSASGNREEQSPVNGVPSSVERNSELEEAHKQLVAVSEKQKEQLQKLETENANLLSQITELNIKRTKPTDDDYAHTDLFKQLRSQYDDVVKRINHLEATNIQLREEAAKLRSERTAYRNRVDEETQNVIAEKEAQLMRAETDLARIRNARDELLADQQMRKAAQEQEKIATTKVQEIADAAQARINALESEVERLRLQLDNTKAAHTEIDDIPLEELRAKYQNLERQYSMLNTELTSMQTACKKYSSLASQKVADFSALEEKVARLTAEKSKADQKYFAAMKSKEARELEVRTLRMQNSKSSDIVSQLKESEATTRSLLANMEKQASETKEALNSIFSKHHAAQQQIAENNIVIDGLKAQVNELKALSVSKDSSLASASSACRKAETEIESLKVTLADTKKSLESWKNKSLGNSSSEYEMLRSLALCTVCRRNFKDTAIKTCGHVFCKECVEERLTSRSRKSIVEFPIWSSVQFKIYIRVP</sequence>
<comment type="function">
    <text evidence="13">E3 ubiquitin-protein ligase that mediates monoubiquitination of histone H2B to form H2BK123ub1. H2BK123ub1 gives a specific tag for epigenetic transcriptional activation and is also a prerequisite for H3K4me and H3K79me formation.</text>
</comment>
<feature type="coiled-coil region" evidence="16">
    <location>
        <begin position="693"/>
        <end position="727"/>
    </location>
</feature>
<dbReference type="EC" id="2.3.2.27" evidence="15"/>
<evidence type="ECO:0000256" key="7">
    <source>
        <dbReference type="ARBA" id="ARBA00022771"/>
    </source>
</evidence>
<dbReference type="InterPro" id="IPR027370">
    <property type="entry name" value="Znf-RING_euk"/>
</dbReference>
<evidence type="ECO:0000313" key="19">
    <source>
        <dbReference type="EMBL" id="KAF4245697.1"/>
    </source>
</evidence>
<dbReference type="SUPFAM" id="SSF57850">
    <property type="entry name" value="RING/U-box"/>
    <property type="match status" value="1"/>
</dbReference>
<comment type="similarity">
    <text evidence="4 15">Belongs to the BRE1 family.</text>
</comment>
<dbReference type="Proteomes" id="UP000653565">
    <property type="component" value="Unassembled WGS sequence"/>
</dbReference>
<evidence type="ECO:0000256" key="12">
    <source>
        <dbReference type="ARBA" id="ARBA00023242"/>
    </source>
</evidence>
<keyword evidence="8 15" id="KW-0833">Ubl conjugation pathway</keyword>
<name>A0A8H4HJH6_9EURO</name>
<evidence type="ECO:0000256" key="13">
    <source>
        <dbReference type="ARBA" id="ARBA00059679"/>
    </source>
</evidence>
<evidence type="ECO:0000259" key="18">
    <source>
        <dbReference type="PROSITE" id="PS50089"/>
    </source>
</evidence>
<keyword evidence="6 15" id="KW-0479">Metal-binding</keyword>
<dbReference type="Pfam" id="PF08647">
    <property type="entry name" value="BRE1"/>
    <property type="match status" value="1"/>
</dbReference>
<feature type="coiled-coil region" evidence="16">
    <location>
        <begin position="249"/>
        <end position="300"/>
    </location>
</feature>
<dbReference type="InterPro" id="IPR013083">
    <property type="entry name" value="Znf_RING/FYVE/PHD"/>
</dbReference>
<dbReference type="InterPro" id="IPR058643">
    <property type="entry name" value="BRE1-like_CC"/>
</dbReference>
<dbReference type="GO" id="GO:0033503">
    <property type="term" value="C:HULC complex"/>
    <property type="evidence" value="ECO:0007669"/>
    <property type="project" value="TreeGrafter"/>
</dbReference>
<dbReference type="GO" id="GO:0006325">
    <property type="term" value="P:chromatin organization"/>
    <property type="evidence" value="ECO:0007669"/>
    <property type="project" value="UniProtKB-KW"/>
</dbReference>
<keyword evidence="12 15" id="KW-0539">Nucleus</keyword>
<dbReference type="GO" id="GO:0005634">
    <property type="term" value="C:nucleus"/>
    <property type="evidence" value="ECO:0007669"/>
    <property type="project" value="UniProtKB-SubCell"/>
</dbReference>
<feature type="region of interest" description="Disordered" evidence="17">
    <location>
        <begin position="93"/>
        <end position="130"/>
    </location>
</feature>
<evidence type="ECO:0000313" key="20">
    <source>
        <dbReference type="Proteomes" id="UP000653565"/>
    </source>
</evidence>
<dbReference type="GO" id="GO:0061630">
    <property type="term" value="F:ubiquitin protein ligase activity"/>
    <property type="evidence" value="ECO:0007669"/>
    <property type="project" value="UniProtKB-EC"/>
</dbReference>
<dbReference type="Pfam" id="PF13445">
    <property type="entry name" value="zf-RING_UBOX"/>
    <property type="match status" value="1"/>
</dbReference>
<dbReference type="EMBL" id="JAAAPX010000001">
    <property type="protein sequence ID" value="KAF4245697.1"/>
    <property type="molecule type" value="Genomic_DNA"/>
</dbReference>
<comment type="pathway">
    <text evidence="3 15">Protein modification; protein ubiquitination.</text>
</comment>
<keyword evidence="5 15" id="KW-0808">Transferase</keyword>
<evidence type="ECO:0000256" key="3">
    <source>
        <dbReference type="ARBA" id="ARBA00004906"/>
    </source>
</evidence>
<evidence type="ECO:0000256" key="1">
    <source>
        <dbReference type="ARBA" id="ARBA00000900"/>
    </source>
</evidence>
<dbReference type="PANTHER" id="PTHR23163:SF0">
    <property type="entry name" value="E3 UBIQUITIN-PROTEIN LIGASE BRE1"/>
    <property type="match status" value="1"/>
</dbReference>
<comment type="caution">
    <text evidence="19">The sequence shown here is derived from an EMBL/GenBank/DDBJ whole genome shotgun (WGS) entry which is preliminary data.</text>
</comment>
<gene>
    <name evidence="19" type="ORF">CNMCM6805_003641</name>
</gene>
<dbReference type="Gene3D" id="3.30.40.10">
    <property type="entry name" value="Zinc/RING finger domain, C3HC4 (zinc finger)"/>
    <property type="match status" value="1"/>
</dbReference>
<dbReference type="CDD" id="cd16499">
    <property type="entry name" value="RING-HC_Bre1-like"/>
    <property type="match status" value="1"/>
</dbReference>
<organism evidence="19 20">
    <name type="scientific">Aspergillus fumigatiaffinis</name>
    <dbReference type="NCBI Taxonomy" id="340414"/>
    <lineage>
        <taxon>Eukaryota</taxon>
        <taxon>Fungi</taxon>
        <taxon>Dikarya</taxon>
        <taxon>Ascomycota</taxon>
        <taxon>Pezizomycotina</taxon>
        <taxon>Eurotiomycetes</taxon>
        <taxon>Eurotiomycetidae</taxon>
        <taxon>Eurotiales</taxon>
        <taxon>Aspergillaceae</taxon>
        <taxon>Aspergillus</taxon>
        <taxon>Aspergillus subgen. Fumigati</taxon>
    </lineage>
</organism>
<protein>
    <recommendedName>
        <fullName evidence="15">E3 ubiquitin protein ligase</fullName>
        <ecNumber evidence="15">2.3.2.27</ecNumber>
    </recommendedName>
</protein>
<keyword evidence="10 15" id="KW-0156">Chromatin regulator</keyword>
<reference evidence="19" key="1">
    <citation type="journal article" date="2020" name="bioRxiv">
        <title>Genomic and phenotypic heterogeneity of clinical isolates of the human pathogens Aspergillus fumigatus, Aspergillus lentulus and Aspergillus fumigatiaffinis.</title>
        <authorList>
            <person name="dos Santos R.A.C."/>
            <person name="Steenwyk J.L."/>
            <person name="Rivero-Menendez O."/>
            <person name="Mead M.E."/>
            <person name="Silva L.P."/>
            <person name="Bastos R.W."/>
            <person name="Alastruey-Izquierdo A."/>
            <person name="Goldman G.H."/>
            <person name="Rokas A."/>
        </authorList>
    </citation>
    <scope>NUCLEOTIDE SEQUENCE</scope>
    <source>
        <strain evidence="19">CNM-CM6805</strain>
    </source>
</reference>
<comment type="catalytic activity">
    <reaction evidence="1 15">
        <text>S-ubiquitinyl-[E2 ubiquitin-conjugating enzyme]-L-cysteine + [acceptor protein]-L-lysine = [E2 ubiquitin-conjugating enzyme]-L-cysteine + N(6)-ubiquitinyl-[acceptor protein]-L-lysine.</text>
        <dbReference type="EC" id="2.3.2.27"/>
    </reaction>
</comment>
<evidence type="ECO:0000256" key="2">
    <source>
        <dbReference type="ARBA" id="ARBA00004123"/>
    </source>
</evidence>
<dbReference type="PROSITE" id="PS50089">
    <property type="entry name" value="ZF_RING_2"/>
    <property type="match status" value="1"/>
</dbReference>
<reference evidence="19" key="2">
    <citation type="submission" date="2020-04" db="EMBL/GenBank/DDBJ databases">
        <authorList>
            <person name="Santos R.A.C."/>
            <person name="Steenwyk J.L."/>
            <person name="Rivero-Menendez O."/>
            <person name="Mead M.E."/>
            <person name="Silva L.P."/>
            <person name="Bastos R.W."/>
            <person name="Alastruey-Izquierdo A."/>
            <person name="Goldman G.H."/>
            <person name="Rokas A."/>
        </authorList>
    </citation>
    <scope>NUCLEOTIDE SEQUENCE</scope>
    <source>
        <strain evidence="19">CNM-CM6805</strain>
    </source>
</reference>
<evidence type="ECO:0000256" key="16">
    <source>
        <dbReference type="SAM" id="Coils"/>
    </source>
</evidence>
<feature type="compositionally biased region" description="Polar residues" evidence="17">
    <location>
        <begin position="329"/>
        <end position="339"/>
    </location>
</feature>
<accession>A0A8H4HJH6</accession>
<feature type="domain" description="RING-type" evidence="18">
    <location>
        <begin position="745"/>
        <end position="786"/>
    </location>
</feature>
<feature type="region of interest" description="Disordered" evidence="17">
    <location>
        <begin position="313"/>
        <end position="342"/>
    </location>
</feature>
<evidence type="ECO:0000256" key="10">
    <source>
        <dbReference type="ARBA" id="ARBA00022853"/>
    </source>
</evidence>
<evidence type="ECO:0000256" key="17">
    <source>
        <dbReference type="SAM" id="MobiDB-lite"/>
    </source>
</evidence>
<dbReference type="UniPathway" id="UPA00143"/>
<evidence type="ECO:0000256" key="8">
    <source>
        <dbReference type="ARBA" id="ARBA00022786"/>
    </source>
</evidence>
<evidence type="ECO:0000256" key="6">
    <source>
        <dbReference type="ARBA" id="ARBA00022723"/>
    </source>
</evidence>
<keyword evidence="11 15" id="KW-0175">Coiled coil</keyword>